<evidence type="ECO:0000313" key="2">
    <source>
        <dbReference type="Proteomes" id="UP000602745"/>
    </source>
</evidence>
<organism evidence="1 2">
    <name type="scientific">Agaricicola taiwanensis</name>
    <dbReference type="NCBI Taxonomy" id="591372"/>
    <lineage>
        <taxon>Bacteria</taxon>
        <taxon>Pseudomonadati</taxon>
        <taxon>Pseudomonadota</taxon>
        <taxon>Alphaproteobacteria</taxon>
        <taxon>Rhodobacterales</taxon>
        <taxon>Paracoccaceae</taxon>
        <taxon>Agaricicola</taxon>
    </lineage>
</organism>
<dbReference type="RefSeq" id="WP_188410395.1">
    <property type="nucleotide sequence ID" value="NZ_BMCP01000003.1"/>
</dbReference>
<evidence type="ECO:0000313" key="1">
    <source>
        <dbReference type="EMBL" id="GGE49007.1"/>
    </source>
</evidence>
<sequence>MRIFFFQAKDGNFGDDLNDWIWQELWPELPRGQDDGQLLIGIGTILGIPLPPGDWQKHVIGSGMGYGEVPVRDGSWHVHAVRGPVTARIWDLPKEAVAGDSAILLRRLPAFQNAPEQRRGVVFMPHLSVVNYARWDEVCRRAGVTYLDPRDDSRRTLAAINQAELVLADAMHAAIVADSLRVPWRPLITTAAISTLKWMDWSLAVGADYRPSKLRFSCVSECLTHWATRLAGRSHQIEIPADLPHDEAVALLAAEYRDYRSRRGRMGRALDQVRELFWRAVQRPLRALRDSALTRAWDERMIDRAAEQLRRLASEPGHLSDAGRLEAATEKLEAALAELKSYRQY</sequence>
<evidence type="ECO:0008006" key="3">
    <source>
        <dbReference type="Google" id="ProtNLM"/>
    </source>
</evidence>
<protein>
    <recommendedName>
        <fullName evidence="3">Polysaccharide pyruvyl transferase family protein</fullName>
    </recommendedName>
</protein>
<reference evidence="1" key="2">
    <citation type="submission" date="2020-09" db="EMBL/GenBank/DDBJ databases">
        <authorList>
            <person name="Sun Q."/>
            <person name="Sedlacek I."/>
        </authorList>
    </citation>
    <scope>NUCLEOTIDE SEQUENCE</scope>
    <source>
        <strain evidence="1">CCM 7684</strain>
    </source>
</reference>
<dbReference type="Proteomes" id="UP000602745">
    <property type="component" value="Unassembled WGS sequence"/>
</dbReference>
<dbReference type="AlphaFoldDB" id="A0A8J3DW76"/>
<accession>A0A8J3DW76</accession>
<keyword evidence="2" id="KW-1185">Reference proteome</keyword>
<comment type="caution">
    <text evidence="1">The sequence shown here is derived from an EMBL/GenBank/DDBJ whole genome shotgun (WGS) entry which is preliminary data.</text>
</comment>
<gene>
    <name evidence="1" type="ORF">GCM10007276_27650</name>
</gene>
<proteinExistence type="predicted"/>
<dbReference type="EMBL" id="BMCP01000003">
    <property type="protein sequence ID" value="GGE49007.1"/>
    <property type="molecule type" value="Genomic_DNA"/>
</dbReference>
<reference evidence="1" key="1">
    <citation type="journal article" date="2014" name="Int. J. Syst. Evol. Microbiol.">
        <title>Complete genome sequence of Corynebacterium casei LMG S-19264T (=DSM 44701T), isolated from a smear-ripened cheese.</title>
        <authorList>
            <consortium name="US DOE Joint Genome Institute (JGI-PGF)"/>
            <person name="Walter F."/>
            <person name="Albersmeier A."/>
            <person name="Kalinowski J."/>
            <person name="Ruckert C."/>
        </authorList>
    </citation>
    <scope>NUCLEOTIDE SEQUENCE</scope>
    <source>
        <strain evidence="1">CCM 7684</strain>
    </source>
</reference>
<name>A0A8J3DW76_9RHOB</name>